<dbReference type="AlphaFoldDB" id="A0AAF3J404"/>
<evidence type="ECO:0000313" key="1">
    <source>
        <dbReference type="Proteomes" id="UP000887575"/>
    </source>
</evidence>
<protein>
    <submittedName>
        <fullName evidence="2">Uncharacterized protein</fullName>
    </submittedName>
</protein>
<dbReference type="WBParaSite" id="MBELARI_LOCUS14784">
    <property type="protein sequence ID" value="MBELARI_LOCUS14784"/>
    <property type="gene ID" value="MBELARI_LOCUS14784"/>
</dbReference>
<organism evidence="1 2">
    <name type="scientific">Mesorhabditis belari</name>
    <dbReference type="NCBI Taxonomy" id="2138241"/>
    <lineage>
        <taxon>Eukaryota</taxon>
        <taxon>Metazoa</taxon>
        <taxon>Ecdysozoa</taxon>
        <taxon>Nematoda</taxon>
        <taxon>Chromadorea</taxon>
        <taxon>Rhabditida</taxon>
        <taxon>Rhabditina</taxon>
        <taxon>Rhabditomorpha</taxon>
        <taxon>Rhabditoidea</taxon>
        <taxon>Rhabditidae</taxon>
        <taxon>Mesorhabditinae</taxon>
        <taxon>Mesorhabditis</taxon>
    </lineage>
</organism>
<reference evidence="2" key="1">
    <citation type="submission" date="2024-02" db="UniProtKB">
        <authorList>
            <consortium name="WormBaseParasite"/>
        </authorList>
    </citation>
    <scope>IDENTIFICATION</scope>
</reference>
<sequence>MLKTQEILRSQLRVYLRFVVATRDFKSQRIESQASTNEPLYKLKEILARANVEEFNNLKKAYEETSKLTAIPDWITVKLASIAMSRQQNGEKILVGHWQMTGSDKRIDHQSDVTKEQIAAALARVWQAGCTQFDDQRSFHAVLNFYNQLRRLKFTPIRDTHVAQLIQYAIKSGYTTNALLELYRDLSQSAEKPMAKTTFFILNSAKSEKEIQEIKEVVAKKISSSTLSLLDKFVALDRGKGPSLADELNRLNDPLKSDQLQQLVFWASKWKRNNVLEELFEYAQLFGFDSFSKVLVYNALVLSYGKSSNTEGLRRIAKRIVKEDDRREFSVALSRIRHFYKCMNKQPPEETINSKFAHSEKNK</sequence>
<dbReference type="Proteomes" id="UP000887575">
    <property type="component" value="Unassembled WGS sequence"/>
</dbReference>
<proteinExistence type="predicted"/>
<accession>A0AAF3J404</accession>
<evidence type="ECO:0000313" key="2">
    <source>
        <dbReference type="WBParaSite" id="MBELARI_LOCUS14784"/>
    </source>
</evidence>
<keyword evidence="1" id="KW-1185">Reference proteome</keyword>
<name>A0AAF3J404_9BILA</name>